<protein>
    <submittedName>
        <fullName evidence="1">Uncharacterized protein</fullName>
    </submittedName>
</protein>
<dbReference type="Proteomes" id="UP000663854">
    <property type="component" value="Unassembled WGS sequence"/>
</dbReference>
<gene>
    <name evidence="2" type="ORF">JXQ802_LOCUS53114</name>
    <name evidence="1" type="ORF">PYM288_LOCUS36745</name>
</gene>
<sequence length="93" mass="11356">MKNKKIKCYHTSYIEYLLDNLLQCLQTYRSMIQIDDDEQLNLFSIGLKQHELIILEEFYCQIMKLLQFSRYPITIENETNDNKTLFNKKLKYH</sequence>
<dbReference type="EMBL" id="CAJNOH010007362">
    <property type="protein sequence ID" value="CAF1455887.1"/>
    <property type="molecule type" value="Genomic_DNA"/>
</dbReference>
<evidence type="ECO:0000313" key="1">
    <source>
        <dbReference type="EMBL" id="CAF1455887.1"/>
    </source>
</evidence>
<proteinExistence type="predicted"/>
<dbReference type="AlphaFoldDB" id="A0A815Q0Z1"/>
<accession>A0A815Q0Z1</accession>
<evidence type="ECO:0000313" key="2">
    <source>
        <dbReference type="EMBL" id="CAF1640472.1"/>
    </source>
</evidence>
<organism evidence="1 3">
    <name type="scientific">Rotaria sordida</name>
    <dbReference type="NCBI Taxonomy" id="392033"/>
    <lineage>
        <taxon>Eukaryota</taxon>
        <taxon>Metazoa</taxon>
        <taxon>Spiralia</taxon>
        <taxon>Gnathifera</taxon>
        <taxon>Rotifera</taxon>
        <taxon>Eurotatoria</taxon>
        <taxon>Bdelloidea</taxon>
        <taxon>Philodinida</taxon>
        <taxon>Philodinidae</taxon>
        <taxon>Rotaria</taxon>
    </lineage>
</organism>
<dbReference type="EMBL" id="CAJNOL010009011">
    <property type="protein sequence ID" value="CAF1640472.1"/>
    <property type="molecule type" value="Genomic_DNA"/>
</dbReference>
<comment type="caution">
    <text evidence="1">The sequence shown here is derived from an EMBL/GenBank/DDBJ whole genome shotgun (WGS) entry which is preliminary data.</text>
</comment>
<evidence type="ECO:0000313" key="4">
    <source>
        <dbReference type="Proteomes" id="UP000663870"/>
    </source>
</evidence>
<keyword evidence="4" id="KW-1185">Reference proteome</keyword>
<name>A0A815Q0Z1_9BILA</name>
<reference evidence="1" key="1">
    <citation type="submission" date="2021-02" db="EMBL/GenBank/DDBJ databases">
        <authorList>
            <person name="Nowell W R."/>
        </authorList>
    </citation>
    <scope>NUCLEOTIDE SEQUENCE</scope>
</reference>
<dbReference type="Proteomes" id="UP000663870">
    <property type="component" value="Unassembled WGS sequence"/>
</dbReference>
<evidence type="ECO:0000313" key="3">
    <source>
        <dbReference type="Proteomes" id="UP000663854"/>
    </source>
</evidence>